<dbReference type="OrthoDB" id="1787194at2"/>
<keyword evidence="1" id="KW-1133">Transmembrane helix</keyword>
<evidence type="ECO:0000313" key="2">
    <source>
        <dbReference type="EMBL" id="OEH84667.1"/>
    </source>
</evidence>
<dbReference type="STRING" id="1390249.BHU72_08445"/>
<dbReference type="EMBL" id="MJAT01000037">
    <property type="protein sequence ID" value="OEH84667.1"/>
    <property type="molecule type" value="Genomic_DNA"/>
</dbReference>
<accession>A0A1E5L3I7</accession>
<keyword evidence="1" id="KW-0812">Transmembrane</keyword>
<evidence type="ECO:0008006" key="4">
    <source>
        <dbReference type="Google" id="ProtNLM"/>
    </source>
</evidence>
<protein>
    <recommendedName>
        <fullName evidence="4">SHOCT domain-containing protein</fullName>
    </recommendedName>
</protein>
<dbReference type="AlphaFoldDB" id="A0A1E5L3I7"/>
<evidence type="ECO:0000313" key="3">
    <source>
        <dbReference type="Proteomes" id="UP000095255"/>
    </source>
</evidence>
<proteinExistence type="predicted"/>
<comment type="caution">
    <text evidence="2">The sequence shown here is derived from an EMBL/GenBank/DDBJ whole genome shotgun (WGS) entry which is preliminary data.</text>
</comment>
<feature type="transmembrane region" description="Helical" evidence="1">
    <location>
        <begin position="12"/>
        <end position="34"/>
    </location>
</feature>
<name>A0A1E5L3I7_9FIRM</name>
<reference evidence="2 3" key="1">
    <citation type="submission" date="2016-09" db="EMBL/GenBank/DDBJ databases">
        <title>Desulfuribacillus arsenicus sp. nov., an obligately anaerobic, dissimilatory arsenic- and antimonate-reducing bacterium isolated from anoxic sediments.</title>
        <authorList>
            <person name="Abin C.A."/>
            <person name="Hollibaugh J.T."/>
        </authorList>
    </citation>
    <scope>NUCLEOTIDE SEQUENCE [LARGE SCALE GENOMIC DNA]</scope>
    <source>
        <strain evidence="2 3">MLFW-2</strain>
    </source>
</reference>
<organism evidence="2 3">
    <name type="scientific">Desulfuribacillus stibiiarsenatis</name>
    <dbReference type="NCBI Taxonomy" id="1390249"/>
    <lineage>
        <taxon>Bacteria</taxon>
        <taxon>Bacillati</taxon>
        <taxon>Bacillota</taxon>
        <taxon>Desulfuribacillia</taxon>
        <taxon>Desulfuribacillales</taxon>
        <taxon>Desulfuribacillaceae</taxon>
        <taxon>Desulfuribacillus</taxon>
    </lineage>
</organism>
<keyword evidence="1" id="KW-0472">Membrane</keyword>
<keyword evidence="3" id="KW-1185">Reference proteome</keyword>
<dbReference type="Proteomes" id="UP000095255">
    <property type="component" value="Unassembled WGS sequence"/>
</dbReference>
<sequence length="77" mass="8711">MGYGHMGGVYGFPWMMVGMMIFWALLILAGIFMLKSFISGKHSSLASPDSLEILKIRLVKGEINEEEYLKLKELITK</sequence>
<evidence type="ECO:0000256" key="1">
    <source>
        <dbReference type="SAM" id="Phobius"/>
    </source>
</evidence>
<gene>
    <name evidence="2" type="ORF">BHU72_08445</name>
</gene>